<reference evidence="1" key="1">
    <citation type="submission" date="2022-06" db="EMBL/GenBank/DDBJ databases">
        <title>Lutimaribacter sp. EGI FJ00013, a novel bacterium isolated from a salt lake sediment enrichment.</title>
        <authorList>
            <person name="Gao L."/>
            <person name="Fang B.-Z."/>
            <person name="Li W.-J."/>
        </authorList>
    </citation>
    <scope>NUCLEOTIDE SEQUENCE</scope>
    <source>
        <strain evidence="1">EGI FJ00013</strain>
    </source>
</reference>
<sequence>MAETDLYAPVKAFLESRGFAVKAEVGGVDVMACRDDEPPVIVELKAGFSLVLLHQACDRLALTERVYVCVPRRTGRASWSALKANIKLCRRLGLGVITVRPRDGLVEVHVEPGPYAPRRNKTRTARLLRDFARLDGDPNLGGTRGRVMTAYRQDARAVAMHLADAGPSKGADVARATGVPNATRIMADNHYGWFRRLRVGVYELTETGRAMADAPARMDSASTDT</sequence>
<accession>A0ACC5ZX89</accession>
<dbReference type="Proteomes" id="UP001203036">
    <property type="component" value="Unassembled WGS sequence"/>
</dbReference>
<gene>
    <name evidence="1" type="ORF">M8744_11030</name>
</gene>
<name>A0ACC5ZX89_9RHOB</name>
<protein>
    <submittedName>
        <fullName evidence="1">DUF2161 family putative PD-(D/E)XK-type phosphodiesterase</fullName>
    </submittedName>
</protein>
<evidence type="ECO:0000313" key="2">
    <source>
        <dbReference type="Proteomes" id="UP001203036"/>
    </source>
</evidence>
<keyword evidence="2" id="KW-1185">Reference proteome</keyword>
<evidence type="ECO:0000313" key="1">
    <source>
        <dbReference type="EMBL" id="MCM2562677.1"/>
    </source>
</evidence>
<comment type="caution">
    <text evidence="1">The sequence shown here is derived from an EMBL/GenBank/DDBJ whole genome shotgun (WGS) entry which is preliminary data.</text>
</comment>
<proteinExistence type="predicted"/>
<organism evidence="1 2">
    <name type="scientific">Lutimaribacter degradans</name>
    <dbReference type="NCBI Taxonomy" id="2945989"/>
    <lineage>
        <taxon>Bacteria</taxon>
        <taxon>Pseudomonadati</taxon>
        <taxon>Pseudomonadota</taxon>
        <taxon>Alphaproteobacteria</taxon>
        <taxon>Rhodobacterales</taxon>
        <taxon>Roseobacteraceae</taxon>
        <taxon>Lutimaribacter</taxon>
    </lineage>
</organism>
<dbReference type="EMBL" id="JAMQGO010000006">
    <property type="protein sequence ID" value="MCM2562677.1"/>
    <property type="molecule type" value="Genomic_DNA"/>
</dbReference>